<feature type="region of interest" description="Disordered" evidence="1">
    <location>
        <begin position="56"/>
        <end position="87"/>
    </location>
</feature>
<organism evidence="3 4">
    <name type="scientific">Coccomyxa subellipsoidea (strain C-169)</name>
    <name type="common">Green microalga</name>
    <dbReference type="NCBI Taxonomy" id="574566"/>
    <lineage>
        <taxon>Eukaryota</taxon>
        <taxon>Viridiplantae</taxon>
        <taxon>Chlorophyta</taxon>
        <taxon>core chlorophytes</taxon>
        <taxon>Trebouxiophyceae</taxon>
        <taxon>Trebouxiophyceae incertae sedis</taxon>
        <taxon>Coccomyxaceae</taxon>
        <taxon>Coccomyxa</taxon>
        <taxon>Coccomyxa subellipsoidea</taxon>
    </lineage>
</organism>
<keyword evidence="4" id="KW-1185">Reference proteome</keyword>
<keyword evidence="2" id="KW-0812">Transmembrane</keyword>
<dbReference type="Proteomes" id="UP000007264">
    <property type="component" value="Unassembled WGS sequence"/>
</dbReference>
<evidence type="ECO:0000256" key="2">
    <source>
        <dbReference type="SAM" id="Phobius"/>
    </source>
</evidence>
<dbReference type="EMBL" id="AGSI01000016">
    <property type="protein sequence ID" value="EIE20056.1"/>
    <property type="molecule type" value="Genomic_DNA"/>
</dbReference>
<protein>
    <submittedName>
        <fullName evidence="3">Uncharacterized protein</fullName>
    </submittedName>
</protein>
<dbReference type="RefSeq" id="XP_005644600.1">
    <property type="nucleotide sequence ID" value="XM_005644543.1"/>
</dbReference>
<gene>
    <name evidence="3" type="ORF">COCSUDRAFT_48586</name>
</gene>
<comment type="caution">
    <text evidence="3">The sequence shown here is derived from an EMBL/GenBank/DDBJ whole genome shotgun (WGS) entry which is preliminary data.</text>
</comment>
<evidence type="ECO:0000256" key="1">
    <source>
        <dbReference type="SAM" id="MobiDB-lite"/>
    </source>
</evidence>
<dbReference type="GeneID" id="17038032"/>
<evidence type="ECO:0000313" key="3">
    <source>
        <dbReference type="EMBL" id="EIE20056.1"/>
    </source>
</evidence>
<keyword evidence="2" id="KW-1133">Transmembrane helix</keyword>
<evidence type="ECO:0000313" key="4">
    <source>
        <dbReference type="Proteomes" id="UP000007264"/>
    </source>
</evidence>
<dbReference type="AlphaFoldDB" id="I0YNT7"/>
<reference evidence="3 4" key="1">
    <citation type="journal article" date="2012" name="Genome Biol.">
        <title>The genome of the polar eukaryotic microalga coccomyxa subellipsoidea reveals traits of cold adaptation.</title>
        <authorList>
            <person name="Blanc G."/>
            <person name="Agarkova I."/>
            <person name="Grimwood J."/>
            <person name="Kuo A."/>
            <person name="Brueggeman A."/>
            <person name="Dunigan D."/>
            <person name="Gurnon J."/>
            <person name="Ladunga I."/>
            <person name="Lindquist E."/>
            <person name="Lucas S."/>
            <person name="Pangilinan J."/>
            <person name="Proschold T."/>
            <person name="Salamov A."/>
            <person name="Schmutz J."/>
            <person name="Weeks D."/>
            <person name="Yamada T."/>
            <person name="Claverie J.M."/>
            <person name="Grigoriev I."/>
            <person name="Van Etten J."/>
            <person name="Lomsadze A."/>
            <person name="Borodovsky M."/>
        </authorList>
    </citation>
    <scope>NUCLEOTIDE SEQUENCE [LARGE SCALE GENOMIC DNA]</scope>
    <source>
        <strain evidence="3 4">C-169</strain>
    </source>
</reference>
<dbReference type="KEGG" id="csl:COCSUDRAFT_48586"/>
<sequence>MQLPHTFTSSMQRSSSTVGTGIKAAIVALVIINLVQLNLLFLGTNSSLSCYWRCGSKPSQSSGSLPAIAPQSPNKKDKPAQGLWDTL</sequence>
<feature type="transmembrane region" description="Helical" evidence="2">
    <location>
        <begin position="20"/>
        <end position="43"/>
    </location>
</feature>
<proteinExistence type="predicted"/>
<accession>I0YNT7</accession>
<keyword evidence="2" id="KW-0472">Membrane</keyword>
<name>I0YNT7_COCSC</name>
<feature type="non-terminal residue" evidence="3">
    <location>
        <position position="87"/>
    </location>
</feature>